<keyword evidence="6" id="KW-0997">Cell inner membrane</keyword>
<evidence type="ECO:0000256" key="9">
    <source>
        <dbReference type="ARBA" id="ARBA00022692"/>
    </source>
</evidence>
<dbReference type="NCBIfam" id="NF003962">
    <property type="entry name" value="PRK05454.2-5"/>
    <property type="match status" value="1"/>
</dbReference>
<evidence type="ECO:0000256" key="11">
    <source>
        <dbReference type="ARBA" id="ARBA00023136"/>
    </source>
</evidence>
<comment type="similarity">
    <text evidence="3">Belongs to the glycosyltransferase 2 family. OpgH subfamily.</text>
</comment>
<comment type="caution">
    <text evidence="14">The sequence shown here is derived from an EMBL/GenBank/DDBJ whole genome shotgun (WGS) entry which is preliminary data.</text>
</comment>
<accession>A0A062VEL7</accession>
<proteinExistence type="inferred from homology"/>
<evidence type="ECO:0000256" key="4">
    <source>
        <dbReference type="ARBA" id="ARBA00020585"/>
    </source>
</evidence>
<dbReference type="GO" id="GO:0005886">
    <property type="term" value="C:plasma membrane"/>
    <property type="evidence" value="ECO:0007669"/>
    <property type="project" value="UniProtKB-SubCell"/>
</dbReference>
<keyword evidence="9 12" id="KW-0812">Transmembrane</keyword>
<dbReference type="AlphaFoldDB" id="A0A062VEL7"/>
<dbReference type="Proteomes" id="UP000027100">
    <property type="component" value="Unassembled WGS sequence"/>
</dbReference>
<dbReference type="Gene3D" id="3.90.550.10">
    <property type="entry name" value="Spore Coat Polysaccharide Biosynthesis Protein SpsA, Chain A"/>
    <property type="match status" value="1"/>
</dbReference>
<dbReference type="SUPFAM" id="SSF53448">
    <property type="entry name" value="Nucleotide-diphospho-sugar transferases"/>
    <property type="match status" value="1"/>
</dbReference>
<dbReference type="InterPro" id="IPR050321">
    <property type="entry name" value="Glycosyltr_2/OpgH_subfam"/>
</dbReference>
<dbReference type="NCBIfam" id="NF003958">
    <property type="entry name" value="PRK05454.2-1"/>
    <property type="match status" value="1"/>
</dbReference>
<gene>
    <name evidence="14" type="ORF">HPO_07849</name>
</gene>
<dbReference type="CDD" id="cd04191">
    <property type="entry name" value="Glucan_BSP_MdoH"/>
    <property type="match status" value="1"/>
</dbReference>
<keyword evidence="5" id="KW-1003">Cell membrane</keyword>
<feature type="transmembrane region" description="Helical" evidence="12">
    <location>
        <begin position="74"/>
        <end position="98"/>
    </location>
</feature>
<dbReference type="PATRIC" id="fig|1280954.3.peg.1591"/>
<feature type="transmembrane region" description="Helical" evidence="12">
    <location>
        <begin position="385"/>
        <end position="410"/>
    </location>
</feature>
<dbReference type="GO" id="GO:0016758">
    <property type="term" value="F:hexosyltransferase activity"/>
    <property type="evidence" value="ECO:0007669"/>
    <property type="project" value="TreeGrafter"/>
</dbReference>
<keyword evidence="11 12" id="KW-0472">Membrane</keyword>
<keyword evidence="15" id="KW-1185">Reference proteome</keyword>
<feature type="transmembrane region" description="Helical" evidence="12">
    <location>
        <begin position="442"/>
        <end position="465"/>
    </location>
</feature>
<dbReference type="Pfam" id="PF13632">
    <property type="entry name" value="Glyco_trans_2_3"/>
    <property type="match status" value="1"/>
</dbReference>
<comment type="subcellular location">
    <subcellularLocation>
        <location evidence="1">Cell inner membrane</location>
        <topology evidence="1">Multi-pass membrane protein</topology>
    </subcellularLocation>
</comment>
<evidence type="ECO:0000256" key="2">
    <source>
        <dbReference type="ARBA" id="ARBA00005001"/>
    </source>
</evidence>
<evidence type="ECO:0000256" key="10">
    <source>
        <dbReference type="ARBA" id="ARBA00022989"/>
    </source>
</evidence>
<feature type="transmembrane region" description="Helical" evidence="12">
    <location>
        <begin position="528"/>
        <end position="550"/>
    </location>
</feature>
<protein>
    <recommendedName>
        <fullName evidence="4">Glucans biosynthesis glucosyltransferase H</fullName>
    </recommendedName>
</protein>
<feature type="transmembrane region" description="Helical" evidence="12">
    <location>
        <begin position="35"/>
        <end position="54"/>
    </location>
</feature>
<evidence type="ECO:0000256" key="3">
    <source>
        <dbReference type="ARBA" id="ARBA00009337"/>
    </source>
</evidence>
<organism evidence="14 15">
    <name type="scientific">Hyphomonas polymorpha PS728</name>
    <dbReference type="NCBI Taxonomy" id="1280954"/>
    <lineage>
        <taxon>Bacteria</taxon>
        <taxon>Pseudomonadati</taxon>
        <taxon>Pseudomonadota</taxon>
        <taxon>Alphaproteobacteria</taxon>
        <taxon>Hyphomonadales</taxon>
        <taxon>Hyphomonadaceae</taxon>
        <taxon>Hyphomonas</taxon>
    </lineage>
</organism>
<sequence length="723" mass="79609">MTLLRARPTEFPIDMPSQSLAGPVAVSGRRPVSAIWRKLFLLVSSLGLTAWATYEMHEVLSVSGLTLLEWALLAIFAINIVWVCYAFINATMGFFSAIGSLMKKPRADAGPDLRNTRTVIAFPIYNENVEHIFGTVLATAQMMSGAPGRFDCFILSDTTDPEVALAEEAAFERIRQEAPGDVRIWYRRRTINHHRKAGNIRDFLTRWGGRYDYMIVYDADSYMERDTLIELVRQMEEAPRTGLIQTIPQLVGGESLFARIQQFAAALYGPVLGHGIAWWAQKEGNFWGHNAIIRVQAMAQAAGLPELPGRAPFGGHILSHDFVEAALLRRAGWNVEIKPALSGSYEQGPPTIIDLVIRDRRWCQGNMQHMLVLLKTRGLAWTSRFHLITGIFSYLSSPLWLIFITVGMALSLQNSFMRPSYFGDGFSLFPTWPVIDSVRALNLFIVTMVILFAPKIYGLIYGLISPLWRKQVGMFRTTLGVLTETFLSVLIAPIMMVTQTSAVISVLTGRDSGWSPQKRTEDGYSLMATLRHSAPAMTLGVVLTVAAMIISPVYAAWLAPATIGLILSVPLSYWTAKRSAGQAFRKAGALVSPAEVAVPASFAAAQEAQAVFRDLRPADLYTLLLDQVKQQRRCALVDTHWSLGRHEVHTPLAIARARTETAESAAEYVAALSKGEKIALLNSCRDLASVSATFSASGRPLSRAVLNGGHLLPSTAAQDRSAS</sequence>
<evidence type="ECO:0000313" key="15">
    <source>
        <dbReference type="Proteomes" id="UP000027100"/>
    </source>
</evidence>
<keyword evidence="8 14" id="KW-0808">Transferase</keyword>
<evidence type="ECO:0000256" key="1">
    <source>
        <dbReference type="ARBA" id="ARBA00004429"/>
    </source>
</evidence>
<dbReference type="InterPro" id="IPR001173">
    <property type="entry name" value="Glyco_trans_2-like"/>
</dbReference>
<dbReference type="STRING" id="1280954.HPO_07849"/>
<reference evidence="14 15" key="1">
    <citation type="journal article" date="2014" name="Antonie Van Leeuwenhoek">
        <title>Hyphomonas beringensis sp. nov. and Hyphomonas chukchiensis sp. nov., isolated from surface seawater of the Bering Sea and Chukchi Sea.</title>
        <authorList>
            <person name="Li C."/>
            <person name="Lai Q."/>
            <person name="Li G."/>
            <person name="Dong C."/>
            <person name="Wang J."/>
            <person name="Liao Y."/>
            <person name="Shao Z."/>
        </authorList>
    </citation>
    <scope>NUCLEOTIDE SEQUENCE [LARGE SCALE GENOMIC DNA]</scope>
    <source>
        <strain evidence="14 15">PS728</strain>
    </source>
</reference>
<dbReference type="OrthoDB" id="9775281at2"/>
<comment type="pathway">
    <text evidence="2">Glycan metabolism; osmoregulated periplasmic glucan (OPG) biosynthesis.</text>
</comment>
<name>A0A062VEL7_9PROT</name>
<keyword evidence="10 12" id="KW-1133">Transmembrane helix</keyword>
<dbReference type="InterPro" id="IPR029044">
    <property type="entry name" value="Nucleotide-diphossugar_trans"/>
</dbReference>
<evidence type="ECO:0000256" key="7">
    <source>
        <dbReference type="ARBA" id="ARBA00022676"/>
    </source>
</evidence>
<evidence type="ECO:0000256" key="6">
    <source>
        <dbReference type="ARBA" id="ARBA00022519"/>
    </source>
</evidence>
<keyword evidence="7" id="KW-0328">Glycosyltransferase</keyword>
<feature type="domain" description="Glycosyltransferase 2-like" evidence="13">
    <location>
        <begin position="215"/>
        <end position="406"/>
    </location>
</feature>
<evidence type="ECO:0000256" key="8">
    <source>
        <dbReference type="ARBA" id="ARBA00022679"/>
    </source>
</evidence>
<evidence type="ECO:0000256" key="5">
    <source>
        <dbReference type="ARBA" id="ARBA00022475"/>
    </source>
</evidence>
<dbReference type="PANTHER" id="PTHR43867">
    <property type="entry name" value="CELLULOSE SYNTHASE CATALYTIC SUBUNIT A [UDP-FORMING]"/>
    <property type="match status" value="1"/>
</dbReference>
<feature type="transmembrane region" description="Helical" evidence="12">
    <location>
        <begin position="485"/>
        <end position="507"/>
    </location>
</feature>
<evidence type="ECO:0000256" key="12">
    <source>
        <dbReference type="SAM" id="Phobius"/>
    </source>
</evidence>
<evidence type="ECO:0000313" key="14">
    <source>
        <dbReference type="EMBL" id="KCZ98796.1"/>
    </source>
</evidence>
<dbReference type="RefSeq" id="WP_035596739.1">
    <property type="nucleotide sequence ID" value="NZ_ARYM01000008.1"/>
</dbReference>
<dbReference type="PANTHER" id="PTHR43867:SF5">
    <property type="entry name" value="GLUCANS BIOSYNTHESIS GLUCOSYLTRANSFERASE H"/>
    <property type="match status" value="1"/>
</dbReference>
<evidence type="ECO:0000259" key="13">
    <source>
        <dbReference type="Pfam" id="PF13632"/>
    </source>
</evidence>
<dbReference type="EMBL" id="ARYM01000008">
    <property type="protein sequence ID" value="KCZ98796.1"/>
    <property type="molecule type" value="Genomic_DNA"/>
</dbReference>
<dbReference type="eggNOG" id="COG2943">
    <property type="taxonomic scope" value="Bacteria"/>
</dbReference>